<gene>
    <name evidence="1" type="ORF">BN988_02790</name>
</gene>
<reference evidence="1" key="1">
    <citation type="submission" date="2014-03" db="EMBL/GenBank/DDBJ databases">
        <title>Draft genome sequencing of Oceanobacillus picturae strain S1 isolated from human gut.</title>
        <authorList>
            <person name="Croce O."/>
            <person name="Lagier J.C."/>
            <person name="Raoult D."/>
        </authorList>
    </citation>
    <scope>NUCLEOTIDE SEQUENCE [LARGE SCALE GENOMIC DNA]</scope>
    <source>
        <strain evidence="1">S1</strain>
    </source>
</reference>
<name>W9AFI3_9BACI</name>
<evidence type="ECO:0000313" key="1">
    <source>
        <dbReference type="EMBL" id="CDO04238.1"/>
    </source>
</evidence>
<accession>W9AFI3</accession>
<organism evidence="1 2">
    <name type="scientific">Oceanobacillus picturae</name>
    <dbReference type="NCBI Taxonomy" id="171693"/>
    <lineage>
        <taxon>Bacteria</taxon>
        <taxon>Bacillati</taxon>
        <taxon>Bacillota</taxon>
        <taxon>Bacilli</taxon>
        <taxon>Bacillales</taxon>
        <taxon>Bacillaceae</taxon>
        <taxon>Oceanobacillus</taxon>
    </lineage>
</organism>
<keyword evidence="2" id="KW-1185">Reference proteome</keyword>
<sequence length="156" mass="18030">MNAKGYLLEGIFANLFHTTLYNKEIILHVTEPILYIRKNTDKKYWKIGWTEDDAGDDYLLSEEQETPEPLEYELEDPHQRHTYQKHIISSSSFSIEHNLIKEVIGYGSIYSNRVILSAVVLELEDSFLSIEAVPAVEMRVTNKEPKHLGDVIFSTD</sequence>
<comment type="caution">
    <text evidence="1">The sequence shown here is derived from an EMBL/GenBank/DDBJ whole genome shotgun (WGS) entry which is preliminary data.</text>
</comment>
<dbReference type="AlphaFoldDB" id="W9AFI3"/>
<dbReference type="EMBL" id="CCAX010000002">
    <property type="protein sequence ID" value="CDO04238.1"/>
    <property type="molecule type" value="Genomic_DNA"/>
</dbReference>
<dbReference type="Proteomes" id="UP000028863">
    <property type="component" value="Unassembled WGS sequence"/>
</dbReference>
<protein>
    <submittedName>
        <fullName evidence="1">Uncharacterized protein</fullName>
    </submittedName>
</protein>
<evidence type="ECO:0000313" key="2">
    <source>
        <dbReference type="Proteomes" id="UP000028863"/>
    </source>
</evidence>
<reference evidence="1" key="2">
    <citation type="submission" date="2014-03" db="EMBL/GenBank/DDBJ databases">
        <authorList>
            <person name="Urmite Genomes"/>
        </authorList>
    </citation>
    <scope>NUCLEOTIDE SEQUENCE</scope>
    <source>
        <strain evidence="1">S1</strain>
    </source>
</reference>
<proteinExistence type="predicted"/>
<dbReference type="eggNOG" id="ENOG5033JJW">
    <property type="taxonomic scope" value="Bacteria"/>
</dbReference>